<dbReference type="Gene3D" id="1.20.1440.230">
    <property type="entry name" value="NADH-ubiquinone oxidoreductase 51kDa subunit, iron-sulphur binding domain"/>
    <property type="match status" value="1"/>
</dbReference>
<evidence type="ECO:0000313" key="3">
    <source>
        <dbReference type="Proteomes" id="UP001597267"/>
    </source>
</evidence>
<dbReference type="PANTHER" id="PTHR42783:SF3">
    <property type="entry name" value="GLUTAMATE SYNTHASE [NADPH] SMALL CHAIN-RELATED"/>
    <property type="match status" value="1"/>
</dbReference>
<dbReference type="Gene3D" id="1.10.1060.10">
    <property type="entry name" value="Alpha-helical ferredoxin"/>
    <property type="match status" value="1"/>
</dbReference>
<comment type="caution">
    <text evidence="2">The sequence shown here is derived from an EMBL/GenBank/DDBJ whole genome shotgun (WGS) entry which is preliminary data.</text>
</comment>
<dbReference type="NCBIfam" id="NF009410">
    <property type="entry name" value="PRK12771.1"/>
    <property type="match status" value="1"/>
</dbReference>
<dbReference type="PRINTS" id="PR00419">
    <property type="entry name" value="ADXRDTASE"/>
</dbReference>
<name>A0ABW4J5P4_9LACO</name>
<evidence type="ECO:0000313" key="2">
    <source>
        <dbReference type="EMBL" id="MFD1671299.1"/>
    </source>
</evidence>
<feature type="domain" description="NADH-ubiquinone oxidoreductase 51kDa subunit iron-sulphur binding" evidence="1">
    <location>
        <begin position="37"/>
        <end position="82"/>
    </location>
</feature>
<dbReference type="EMBL" id="JBHTOP010000006">
    <property type="protein sequence ID" value="MFD1671299.1"/>
    <property type="molecule type" value="Genomic_DNA"/>
</dbReference>
<dbReference type="SUPFAM" id="SSF46548">
    <property type="entry name" value="alpha-helical ferredoxin"/>
    <property type="match status" value="2"/>
</dbReference>
<protein>
    <submittedName>
        <fullName evidence="2">NAD(P)-binding protein</fullName>
    </submittedName>
</protein>
<keyword evidence="3" id="KW-1185">Reference proteome</keyword>
<evidence type="ECO:0000259" key="1">
    <source>
        <dbReference type="SMART" id="SM00928"/>
    </source>
</evidence>
<dbReference type="Pfam" id="PF14691">
    <property type="entry name" value="Fer4_20"/>
    <property type="match status" value="1"/>
</dbReference>
<gene>
    <name evidence="2" type="ORF">ACFQ5M_04240</name>
</gene>
<dbReference type="PANTHER" id="PTHR42783">
    <property type="entry name" value="GLUTAMATE SYNTHASE [NADPH] SMALL CHAIN"/>
    <property type="match status" value="1"/>
</dbReference>
<dbReference type="RefSeq" id="WP_125713477.1">
    <property type="nucleotide sequence ID" value="NZ_JBHTOP010000006.1"/>
</dbReference>
<reference evidence="3" key="1">
    <citation type="journal article" date="2019" name="Int. J. Syst. Evol. Microbiol.">
        <title>The Global Catalogue of Microorganisms (GCM) 10K type strain sequencing project: providing services to taxonomists for standard genome sequencing and annotation.</title>
        <authorList>
            <consortium name="The Broad Institute Genomics Platform"/>
            <consortium name="The Broad Institute Genome Sequencing Center for Infectious Disease"/>
            <person name="Wu L."/>
            <person name="Ma J."/>
        </authorList>
    </citation>
    <scope>NUCLEOTIDE SEQUENCE [LARGE SCALE GENOMIC DNA]</scope>
    <source>
        <strain evidence="3">CCM 8896</strain>
    </source>
</reference>
<dbReference type="Proteomes" id="UP001597267">
    <property type="component" value="Unassembled WGS sequence"/>
</dbReference>
<dbReference type="SUPFAM" id="SSF140490">
    <property type="entry name" value="Nqo1C-terminal domain-like"/>
    <property type="match status" value="1"/>
</dbReference>
<dbReference type="Pfam" id="PF10589">
    <property type="entry name" value="NADH_4Fe-4S"/>
    <property type="match status" value="1"/>
</dbReference>
<dbReference type="SUPFAM" id="SSF51971">
    <property type="entry name" value="Nucleotide-binding domain"/>
    <property type="match status" value="1"/>
</dbReference>
<dbReference type="InterPro" id="IPR036188">
    <property type="entry name" value="FAD/NAD-bd_sf"/>
</dbReference>
<dbReference type="SMART" id="SM00928">
    <property type="entry name" value="NADH_4Fe-4S"/>
    <property type="match status" value="1"/>
</dbReference>
<dbReference type="InterPro" id="IPR019575">
    <property type="entry name" value="Nuop51_4Fe4S-bd"/>
</dbReference>
<dbReference type="InterPro" id="IPR009051">
    <property type="entry name" value="Helical_ferredxn"/>
</dbReference>
<sequence>MSRLSLDTTTAAEQTASALYQSLQLRMAAAPTASCPVEIASAYTHLCHSQSCGKCVPCRIGLGQLENLLEAVKKGEATEATLDVIERTARSIKNSADCAIGYQAAAEVLRSLVAFRPDFENHIQKGFCSAPRQGIPCVQECPAHVDIPGYIALIADHRPTDAVKLIRKDNPFPTACAFICEHPCENQCRRNLIDRSINIRGLKSYCVDKATEDIFPMDKMAPTGKKVAIIGGGPSGLTTAFYLELMGHDVTVFEKRKHLGGMLRYGIPSYRLNRDNLQRDINLILDSGVEVHRDYDIDSAEAFENLKNEFDATYIAIGAHSHKALKIAHADARGVLSAVEMLRGIGDGNLPDFKDKKVIVIGGGNVAMDVARSSIRLGADVTIAYRRRQEDMTALPAEVEGAIAEGCHMDELMAPAEVVVDENDQVTGLKVQPQVIGPYRKGRPSPRAADVPPVVLDADIIVISIGQSIDSQKFEDAGLPRQWDQLDATAETTFEGHNGVFSGGNCVTGPATVIKAIAAGKVAAANIDEYLGYDHKVETHIEIPEPLLHDRVPCGRVEIKERPIGDRKDDFDDVELKLSDEEALQEASRCLRCDHFGYAAFREGRQRTW</sequence>
<dbReference type="InterPro" id="IPR028261">
    <property type="entry name" value="DPD_II"/>
</dbReference>
<dbReference type="InterPro" id="IPR023753">
    <property type="entry name" value="FAD/NAD-binding_dom"/>
</dbReference>
<dbReference type="Pfam" id="PF07992">
    <property type="entry name" value="Pyr_redox_2"/>
    <property type="match status" value="1"/>
</dbReference>
<proteinExistence type="predicted"/>
<dbReference type="InterPro" id="IPR037207">
    <property type="entry name" value="Nuop51_4Fe4S-bd_sf"/>
</dbReference>
<organism evidence="2 3">
    <name type="scientific">Agrilactobacillus yilanensis</name>
    <dbReference type="NCBI Taxonomy" id="2485997"/>
    <lineage>
        <taxon>Bacteria</taxon>
        <taxon>Bacillati</taxon>
        <taxon>Bacillota</taxon>
        <taxon>Bacilli</taxon>
        <taxon>Lactobacillales</taxon>
        <taxon>Lactobacillaceae</taxon>
        <taxon>Agrilactobacillus</taxon>
    </lineage>
</organism>
<accession>A0ABW4J5P4</accession>
<dbReference type="Gene3D" id="3.50.50.60">
    <property type="entry name" value="FAD/NAD(P)-binding domain"/>
    <property type="match status" value="2"/>
</dbReference>